<proteinExistence type="predicted"/>
<dbReference type="EMBL" id="FZQA01000001">
    <property type="protein sequence ID" value="SNT67603.1"/>
    <property type="molecule type" value="Genomic_DNA"/>
</dbReference>
<keyword evidence="3" id="KW-1185">Reference proteome</keyword>
<organism evidence="2 3">
    <name type="scientific">Amphiplicatus metriothermophilus</name>
    <dbReference type="NCBI Taxonomy" id="1519374"/>
    <lineage>
        <taxon>Bacteria</taxon>
        <taxon>Pseudomonadati</taxon>
        <taxon>Pseudomonadota</taxon>
        <taxon>Alphaproteobacteria</taxon>
        <taxon>Parvularculales</taxon>
        <taxon>Parvularculaceae</taxon>
        <taxon>Amphiplicatus</taxon>
    </lineage>
</organism>
<protein>
    <submittedName>
        <fullName evidence="2">YHS domain-containing protein</fullName>
    </submittedName>
</protein>
<name>A0A239PJV0_9PROT</name>
<dbReference type="AlphaFoldDB" id="A0A239PJV0"/>
<gene>
    <name evidence="2" type="ORF">SAMN06297382_0093</name>
</gene>
<feature type="chain" id="PRO_5011969471" evidence="1">
    <location>
        <begin position="24"/>
        <end position="160"/>
    </location>
</feature>
<evidence type="ECO:0000256" key="1">
    <source>
        <dbReference type="SAM" id="SignalP"/>
    </source>
</evidence>
<sequence>MIRKTLAAALSVGALLAASPAFAADEANVVPGLTAVGKPLGLHGVDPVAFVELGNRIEGTAAYTAVHEDVAYYFDSRANMEKFKRNAAAYVPANGGFCTFGVSVGKKFDGDPRFADVYKGRLYVFLNEEIFRMYQKDKDGVIAKADANWKKIKSTAAGEL</sequence>
<accession>A0A239PJV0</accession>
<dbReference type="Proteomes" id="UP000198346">
    <property type="component" value="Unassembled WGS sequence"/>
</dbReference>
<evidence type="ECO:0000313" key="2">
    <source>
        <dbReference type="EMBL" id="SNT67603.1"/>
    </source>
</evidence>
<feature type="signal peptide" evidence="1">
    <location>
        <begin position="1"/>
        <end position="23"/>
    </location>
</feature>
<dbReference type="NCBIfam" id="NF041384">
    <property type="entry name" value="YHS_seleno_dom"/>
    <property type="match status" value="1"/>
</dbReference>
<keyword evidence="1" id="KW-0732">Signal</keyword>
<reference evidence="2 3" key="1">
    <citation type="submission" date="2017-07" db="EMBL/GenBank/DDBJ databases">
        <authorList>
            <person name="Sun Z.S."/>
            <person name="Albrecht U."/>
            <person name="Echele G."/>
            <person name="Lee C.C."/>
        </authorList>
    </citation>
    <scope>NUCLEOTIDE SEQUENCE [LARGE SCALE GENOMIC DNA]</scope>
    <source>
        <strain evidence="2 3">CGMCC 1.12710</strain>
    </source>
</reference>
<dbReference type="OrthoDB" id="344729at2"/>
<evidence type="ECO:0000313" key="3">
    <source>
        <dbReference type="Proteomes" id="UP000198346"/>
    </source>
</evidence>
<dbReference type="RefSeq" id="WP_089410632.1">
    <property type="nucleotide sequence ID" value="NZ_FZQA01000001.1"/>
</dbReference>